<evidence type="ECO:0000256" key="8">
    <source>
        <dbReference type="ARBA" id="ARBA00030701"/>
    </source>
</evidence>
<reference evidence="13" key="1">
    <citation type="submission" date="2025-08" db="UniProtKB">
        <authorList>
            <consortium name="RefSeq"/>
        </authorList>
    </citation>
    <scope>IDENTIFICATION</scope>
    <source>
        <strain evidence="13">Aabys</strain>
        <tissue evidence="13">Whole body</tissue>
    </source>
</reference>
<comment type="similarity">
    <text evidence="2">Belongs to the ARS2 family.</text>
</comment>
<feature type="region of interest" description="Disordered" evidence="9">
    <location>
        <begin position="298"/>
        <end position="521"/>
    </location>
</feature>
<feature type="compositionally biased region" description="Low complexity" evidence="9">
    <location>
        <begin position="350"/>
        <end position="368"/>
    </location>
</feature>
<keyword evidence="5" id="KW-0943">RNA-mediated gene silencing</keyword>
<dbReference type="RefSeq" id="XP_005188619.2">
    <property type="nucleotide sequence ID" value="XM_005188562.4"/>
</dbReference>
<feature type="region of interest" description="Disordered" evidence="9">
    <location>
        <begin position="875"/>
        <end position="902"/>
    </location>
</feature>
<feature type="region of interest" description="Disordered" evidence="9">
    <location>
        <begin position="1"/>
        <end position="93"/>
    </location>
</feature>
<evidence type="ECO:0000256" key="6">
    <source>
        <dbReference type="ARBA" id="ARBA00023242"/>
    </source>
</evidence>
<protein>
    <recommendedName>
        <fullName evidence="4">Serrate RNA effector molecule homolog</fullName>
    </recommendedName>
    <alternativeName>
        <fullName evidence="8">Arsenite-resistance protein 2 homolog</fullName>
    </alternativeName>
</protein>
<feature type="compositionally biased region" description="Polar residues" evidence="9">
    <location>
        <begin position="667"/>
        <end position="682"/>
    </location>
</feature>
<dbReference type="PANTHER" id="PTHR13165:SF0">
    <property type="entry name" value="SERRATE RNA EFFECTOR MOLECULE HOMOLOG"/>
    <property type="match status" value="1"/>
</dbReference>
<dbReference type="CDD" id="cd00590">
    <property type="entry name" value="RRM_SF"/>
    <property type="match status" value="1"/>
</dbReference>
<dbReference type="InterPro" id="IPR035979">
    <property type="entry name" value="RBD_domain_sf"/>
</dbReference>
<feature type="compositionally biased region" description="Basic and acidic residues" evidence="9">
    <location>
        <begin position="8"/>
        <end position="36"/>
    </location>
</feature>
<dbReference type="PANTHER" id="PTHR13165">
    <property type="entry name" value="ARSENITE-RESISTANCE PROTEIN 2"/>
    <property type="match status" value="1"/>
</dbReference>
<dbReference type="STRING" id="7370.A0A1I8MJW1"/>
<sequence length="964" mass="110020">MADSDDEYDRKRRDKFRGERSSGDSYRSERRDDRRTGAGSAGGGRDDWPERGNPFRGGASGRPRPDYRDYRGARDRYSPDREMPPAKRMRPGWGDDLRANHRYGPYDPYLLHAWNEHYAAHSLHSAYGAGLSHGAHPRESAANSDMQTQPAMMTLKQFLDTQDDGISDTEVLRKYNEYKLEFKRQQLNEFFVAHKDEEWFKNKYHPVDSVKRKDEQLNFLKKRVEVFEELLQNGMIQSVTVDTNQTDPLLRVLDTVVIKLEGGTDEDLKILDEKPKEASYPERIFDKKGDDDDVIITSVEKKDDDEPKCVSPKATRRHSGSDNEENWDDDSKSKKGEKKKKSLKRKRTSSDSSSSSSSDSDSSSSSSSSEDEADDKVKSKYDLDDVKEDTKEEEEEENKDKDTEETEKVKSADEETEKKADSDNEEKKLLENGSEEKEDLKEETETKSNGNDADGDAKMEEGEENKKEEEAEQKPDVKNDEEDEKKEAVETETSAEDKKAIDDEQPETIDLDKVKDGPQPRALHRTSSIFLRNLAPSITKSEIEAVCQKFDGFLRVAIADPLVERRWYRRGWVTFKRDVNIKEICWNLNNTRLRDCEMGAIVNRDLSRRVRPVNGMTAHKTVVRADIKLCAKIAMNLDEKFRLWQSSNAESKGEGGSGENNSTAENTTDAHNTSNSSTYGFKTNNPVLQNITDFLIEEASAEEEELLGISGENKESEGEAIERDPQLISVLDNLILYLRIVHSVDFYNHCEYPYEDEMPNRCGIIHARGPPPSKVSQNDIQDYIKNFENKMQTFLAKTTTIEEEELKNLGAKDAENEVEKFIQANTQELAKDKWLCPLSGKKFKGPEFIRKHIFNKHGEKVEEVRKEVEFFNNYLKDPKRPQLPEHPGNNKRTTSESSGGYRAPVYPPAAYAPPYAAYAPPLMIPGRGGRGFGGPGRRDLPIEHQRRIIGYHDLDAPANFDMFD</sequence>
<dbReference type="InterPro" id="IPR039727">
    <property type="entry name" value="SE/Ars2"/>
</dbReference>
<evidence type="ECO:0000259" key="10">
    <source>
        <dbReference type="Pfam" id="PF04959"/>
    </source>
</evidence>
<evidence type="ECO:0000256" key="7">
    <source>
        <dbReference type="ARBA" id="ARBA00025002"/>
    </source>
</evidence>
<gene>
    <name evidence="13" type="primary">LOC101895569</name>
</gene>
<dbReference type="VEuPathDB" id="VectorBase:MDOMA2_001650"/>
<evidence type="ECO:0000313" key="13">
    <source>
        <dbReference type="RefSeq" id="XP_005188619.2"/>
    </source>
</evidence>
<feature type="compositionally biased region" description="Basic and acidic residues" evidence="9">
    <location>
        <begin position="299"/>
        <end position="308"/>
    </location>
</feature>
<evidence type="ECO:0000256" key="1">
    <source>
        <dbReference type="ARBA" id="ARBA00004123"/>
    </source>
</evidence>
<feature type="region of interest" description="Disordered" evidence="9">
    <location>
        <begin position="648"/>
        <end position="682"/>
    </location>
</feature>
<proteinExistence type="inferred from homology"/>
<dbReference type="eggNOG" id="KOG2295">
    <property type="taxonomic scope" value="Eukaryota"/>
</dbReference>
<keyword evidence="6" id="KW-0539">Nucleus</keyword>
<evidence type="ECO:0000256" key="5">
    <source>
        <dbReference type="ARBA" id="ARBA00023158"/>
    </source>
</evidence>
<feature type="compositionally biased region" description="Basic and acidic residues" evidence="9">
    <location>
        <begin position="455"/>
        <end position="478"/>
    </location>
</feature>
<accession>A0A9J7D1C4</accession>
<comment type="subcellular location">
    <subcellularLocation>
        <location evidence="1">Nucleus</location>
    </subcellularLocation>
</comment>
<dbReference type="Proteomes" id="UP001652621">
    <property type="component" value="Unplaced"/>
</dbReference>
<evidence type="ECO:0000256" key="4">
    <source>
        <dbReference type="ARBA" id="ARBA00017364"/>
    </source>
</evidence>
<feature type="domain" description="SERRATE/Ars2 C-terminal" evidence="10">
    <location>
        <begin position="768"/>
        <end position="909"/>
    </location>
</feature>
<dbReference type="GeneID" id="101895569"/>
<dbReference type="Pfam" id="PF12066">
    <property type="entry name" value="SERRATE_Ars2_N"/>
    <property type="match status" value="1"/>
</dbReference>
<dbReference type="InterPro" id="IPR007042">
    <property type="entry name" value="SERRATE/Ars2_C"/>
</dbReference>
<dbReference type="InterPro" id="IPR012677">
    <property type="entry name" value="Nucleotide-bd_a/b_plait_sf"/>
</dbReference>
<evidence type="ECO:0000256" key="9">
    <source>
        <dbReference type="SAM" id="MobiDB-lite"/>
    </source>
</evidence>
<comment type="function">
    <text evidence="7">Acts as a mediator between the cap-binding complex (CBC) and RNA-mediated gene silencing (RNAi). Involved in innate immunity via the short interfering RNAs (siRNAs) processing machinery by restricting the viral RNA production. Also involved microRNA (miRNA)-mediated silencing by contributing to the stability and delivery of primary miRNA transcripts to the primary miRNA processing complex containing drosha and pasha.</text>
</comment>
<dbReference type="InterPro" id="IPR021933">
    <property type="entry name" value="SERRATE/Ars2_N"/>
</dbReference>
<feature type="compositionally biased region" description="Basic and acidic residues" evidence="9">
    <location>
        <begin position="485"/>
        <end position="502"/>
    </location>
</feature>
<evidence type="ECO:0000256" key="3">
    <source>
        <dbReference type="ARBA" id="ARBA00011796"/>
    </source>
</evidence>
<evidence type="ECO:0000256" key="2">
    <source>
        <dbReference type="ARBA" id="ARBA00005407"/>
    </source>
</evidence>
<dbReference type="OrthoDB" id="342064at2759"/>
<organism evidence="12 13">
    <name type="scientific">Musca domestica</name>
    <name type="common">House fly</name>
    <dbReference type="NCBI Taxonomy" id="7370"/>
    <lineage>
        <taxon>Eukaryota</taxon>
        <taxon>Metazoa</taxon>
        <taxon>Ecdysozoa</taxon>
        <taxon>Arthropoda</taxon>
        <taxon>Hexapoda</taxon>
        <taxon>Insecta</taxon>
        <taxon>Pterygota</taxon>
        <taxon>Neoptera</taxon>
        <taxon>Endopterygota</taxon>
        <taxon>Diptera</taxon>
        <taxon>Brachycera</taxon>
        <taxon>Muscomorpha</taxon>
        <taxon>Muscoidea</taxon>
        <taxon>Muscidae</taxon>
        <taxon>Musca</taxon>
    </lineage>
</organism>
<evidence type="ECO:0000313" key="12">
    <source>
        <dbReference type="Proteomes" id="UP001652621"/>
    </source>
</evidence>
<feature type="compositionally biased region" description="Basic and acidic residues" evidence="9">
    <location>
        <begin position="375"/>
        <end position="390"/>
    </location>
</feature>
<dbReference type="SUPFAM" id="SSF54928">
    <property type="entry name" value="RNA-binding domain, RBD"/>
    <property type="match status" value="1"/>
</dbReference>
<dbReference type="Pfam" id="PF04959">
    <property type="entry name" value="ARS2"/>
    <property type="match status" value="1"/>
</dbReference>
<feature type="compositionally biased region" description="Basic and acidic residues" evidence="9">
    <location>
        <begin position="63"/>
        <end position="85"/>
    </location>
</feature>
<feature type="domain" description="SERRATE/Ars2 N-terminal" evidence="11">
    <location>
        <begin position="156"/>
        <end position="265"/>
    </location>
</feature>
<keyword evidence="12" id="KW-1185">Reference proteome</keyword>
<dbReference type="VEuPathDB" id="VectorBase:MDOA005680"/>
<dbReference type="Gene3D" id="3.30.70.330">
    <property type="match status" value="1"/>
</dbReference>
<feature type="compositionally biased region" description="Basic residues" evidence="9">
    <location>
        <begin position="335"/>
        <end position="347"/>
    </location>
</feature>
<evidence type="ECO:0000259" key="11">
    <source>
        <dbReference type="Pfam" id="PF12066"/>
    </source>
</evidence>
<feature type="compositionally biased region" description="Basic and acidic residues" evidence="9">
    <location>
        <begin position="398"/>
        <end position="446"/>
    </location>
</feature>
<comment type="subunit">
    <text evidence="3">Interacts with cbp20, Dcr-2 and pasha.</text>
</comment>
<name>A0A9J7D1C4_MUSDO</name>